<protein>
    <submittedName>
        <fullName evidence="1">Uncharacterized protein</fullName>
    </submittedName>
</protein>
<name>A0ABX4FB59_9BORD</name>
<sequence length="300" mass="32834">MPKPTVIWHSDFTNQTYYGYIADHMRAYARATPVADTVRLDFVAFRCTIWDGEKHVMATREAIDAAMAGGASAPVAEPVAVVRDNPEDYGTIIDPLAVLPAGTLLYAGSPVAVDRQRLRDLVDVVWNEATESTAVPDTPWADRMIDRVFAAGSASARVAGAPQAEQFVQAAIDRAPEPLRRLGEYLSRVLDEDQWATAERMLLSACDAAPQASAEPKLPRGWQLALNLAIDAIENAPPMDWPVNWPAILQGLKDLRDVLEQPQADKDGEVEHARRRLQRRCCAPGPCWMALDTAPGRAAS</sequence>
<organism evidence="1 2">
    <name type="scientific">Bordetella genomosp. 6</name>
    <dbReference type="NCBI Taxonomy" id="463024"/>
    <lineage>
        <taxon>Bacteria</taxon>
        <taxon>Pseudomonadati</taxon>
        <taxon>Pseudomonadota</taxon>
        <taxon>Betaproteobacteria</taxon>
        <taxon>Burkholderiales</taxon>
        <taxon>Alcaligenaceae</taxon>
        <taxon>Bordetella</taxon>
    </lineage>
</organism>
<gene>
    <name evidence="1" type="ORF">CAL23_16645</name>
</gene>
<evidence type="ECO:0000313" key="2">
    <source>
        <dbReference type="Proteomes" id="UP000216524"/>
    </source>
</evidence>
<dbReference type="Proteomes" id="UP000216524">
    <property type="component" value="Unassembled WGS sequence"/>
</dbReference>
<dbReference type="RefSeq" id="WP_094830021.1">
    <property type="nucleotide sequence ID" value="NZ_NEVV01000005.1"/>
</dbReference>
<dbReference type="EMBL" id="NEVV01000005">
    <property type="protein sequence ID" value="OZI75544.1"/>
    <property type="molecule type" value="Genomic_DNA"/>
</dbReference>
<evidence type="ECO:0000313" key="1">
    <source>
        <dbReference type="EMBL" id="OZI75544.1"/>
    </source>
</evidence>
<proteinExistence type="predicted"/>
<reference evidence="1 2" key="1">
    <citation type="submission" date="2017-05" db="EMBL/GenBank/DDBJ databases">
        <title>Complete and WGS of Bordetella genogroups.</title>
        <authorList>
            <person name="Spilker T."/>
            <person name="Lipuma J."/>
        </authorList>
    </citation>
    <scope>NUCLEOTIDE SEQUENCE [LARGE SCALE GENOMIC DNA]</scope>
    <source>
        <strain evidence="1 2">AU3139</strain>
    </source>
</reference>
<comment type="caution">
    <text evidence="1">The sequence shown here is derived from an EMBL/GenBank/DDBJ whole genome shotgun (WGS) entry which is preliminary data.</text>
</comment>
<keyword evidence="2" id="KW-1185">Reference proteome</keyword>
<accession>A0ABX4FB59</accession>